<comment type="caution">
    <text evidence="19">The sequence shown here is derived from an EMBL/GenBank/DDBJ whole genome shotgun (WGS) entry which is preliminary data.</text>
</comment>
<evidence type="ECO:0000256" key="6">
    <source>
        <dbReference type="ARBA" id="ARBA00022692"/>
    </source>
</evidence>
<protein>
    <submittedName>
        <fullName evidence="19">Capsule biosynthesis protein</fullName>
    </submittedName>
</protein>
<accession>A0A413V555</accession>
<evidence type="ECO:0000256" key="3">
    <source>
        <dbReference type="ARBA" id="ARBA00022448"/>
    </source>
</evidence>
<feature type="signal peptide" evidence="15">
    <location>
        <begin position="1"/>
        <end position="20"/>
    </location>
</feature>
<feature type="chain" id="PRO_5019169682" evidence="15">
    <location>
        <begin position="21"/>
        <end position="808"/>
    </location>
</feature>
<feature type="domain" description="Soluble ligand binding" evidence="17">
    <location>
        <begin position="704"/>
        <end position="752"/>
    </location>
</feature>
<evidence type="ECO:0000256" key="12">
    <source>
        <dbReference type="ARBA" id="ARBA00023139"/>
    </source>
</evidence>
<keyword evidence="12" id="KW-0564">Palmitate</keyword>
<evidence type="ECO:0000256" key="8">
    <source>
        <dbReference type="ARBA" id="ARBA00023047"/>
    </source>
</evidence>
<evidence type="ECO:0000256" key="13">
    <source>
        <dbReference type="ARBA" id="ARBA00023237"/>
    </source>
</evidence>
<evidence type="ECO:0000256" key="5">
    <source>
        <dbReference type="ARBA" id="ARBA00022597"/>
    </source>
</evidence>
<evidence type="ECO:0000256" key="2">
    <source>
        <dbReference type="ARBA" id="ARBA00009450"/>
    </source>
</evidence>
<evidence type="ECO:0000313" key="20">
    <source>
        <dbReference type="Proteomes" id="UP000284379"/>
    </source>
</evidence>
<evidence type="ECO:0000256" key="1">
    <source>
        <dbReference type="ARBA" id="ARBA00004571"/>
    </source>
</evidence>
<dbReference type="EMBL" id="QSGO01000038">
    <property type="protein sequence ID" value="RHB28698.1"/>
    <property type="molecule type" value="Genomic_DNA"/>
</dbReference>
<keyword evidence="9" id="KW-0406">Ion transport</keyword>
<feature type="domain" description="Soluble ligand binding" evidence="17">
    <location>
        <begin position="314"/>
        <end position="362"/>
    </location>
</feature>
<comment type="subcellular location">
    <subcellularLocation>
        <location evidence="1">Cell outer membrane</location>
        <topology evidence="1">Multi-pass membrane protein</topology>
    </subcellularLocation>
</comment>
<keyword evidence="5" id="KW-0762">Sugar transport</keyword>
<feature type="domain" description="SLBB" evidence="18">
    <location>
        <begin position="231"/>
        <end position="307"/>
    </location>
</feature>
<sequence length="808" mass="89012">MRRFITLFFLTFTLTGAVMAQMSDDQVIQYVKDGQKSGKNQKQLITELTARGVTKQQAERIKERYEEGQGADVAVVDQSVASQQRERRQDASNEVTAGTFDVISTEVSDPTTKGTAAAARLVFGRNIFNSRNLTFEPNVNMATPPNYRLGPGDEVIIDVWGANEASMRKTISPEGNIMVNLLGPVYLNGMTVAEANSFLKKEFSKIYSQVSGTNPESEVRLTLGQIRSIQINVMGEVAVPGTYMLSSLSTVFHALYRAGGVNNIGSLRSIRVMRGSNCIADLDVYDYILKGKLLDDIRLMEGDVIIVPPYEKLVDISGKVKRPMYYEMKKNETLATLIKYAGGFSGDAYTKGVRLVRQSGREYKLFNIDEMDYSVFHLDDGDAVTVGSILDRFENRVEVRGAVYRSGMYELSGNMNTVKQLIQKAEGLKGDAFLNRAQLFREHEDLTLEVIPIDLKGMMNGSVADIPLIKNDVLVIPSIHELQERGAFTIGGQVARPGTYPYAENTTLEDLIIQAGGLLEAASTVKVDISRRLKDPKGMTSTSRLGEVYTFSVKDGYVVDGTPGFVLEPYDEVIVRRSPAYQVQRKVSVSGEVVFDGGYTLLKKSERLSDLVARSGGLTADAYAKGARLIRRMNDEERALRSATLRMAIHSSGKDSVALGSLALSEQYTVGIELDKALQNPGSDYDMVLREGDQLIIPEYLSTVRINGEVMYPNTVLYKKGAKLGHYIDQAGGYGARAKKSKAYIVYMNGTVSRVKRLRKAKVEPGCEIIIPTKRERKRVDIAQIIGLTTSAASIGTMAATVANLLKK</sequence>
<dbReference type="GO" id="GO:0015288">
    <property type="term" value="F:porin activity"/>
    <property type="evidence" value="ECO:0007669"/>
    <property type="project" value="UniProtKB-KW"/>
</dbReference>
<dbReference type="GO" id="GO:0046930">
    <property type="term" value="C:pore complex"/>
    <property type="evidence" value="ECO:0007669"/>
    <property type="project" value="UniProtKB-KW"/>
</dbReference>
<dbReference type="SUPFAM" id="SSF142984">
    <property type="entry name" value="Nqo1 middle domain-like"/>
    <property type="match status" value="1"/>
</dbReference>
<evidence type="ECO:0000256" key="11">
    <source>
        <dbReference type="ARBA" id="ARBA00023136"/>
    </source>
</evidence>
<dbReference type="Pfam" id="PF02563">
    <property type="entry name" value="Poly_export"/>
    <property type="match status" value="1"/>
</dbReference>
<evidence type="ECO:0000256" key="7">
    <source>
        <dbReference type="ARBA" id="ARBA00022729"/>
    </source>
</evidence>
<evidence type="ECO:0000256" key="9">
    <source>
        <dbReference type="ARBA" id="ARBA00023065"/>
    </source>
</evidence>
<evidence type="ECO:0000256" key="15">
    <source>
        <dbReference type="SAM" id="SignalP"/>
    </source>
</evidence>
<evidence type="ECO:0000259" key="17">
    <source>
        <dbReference type="Pfam" id="PF10531"/>
    </source>
</evidence>
<evidence type="ECO:0000259" key="16">
    <source>
        <dbReference type="Pfam" id="PF02563"/>
    </source>
</evidence>
<dbReference type="Gene3D" id="3.30.1950.10">
    <property type="entry name" value="wza like domain"/>
    <property type="match status" value="1"/>
</dbReference>
<feature type="domain" description="Soluble ligand binding" evidence="17">
    <location>
        <begin position="488"/>
        <end position="534"/>
    </location>
</feature>
<keyword evidence="3" id="KW-0813">Transport</keyword>
<keyword evidence="10" id="KW-0626">Porin</keyword>
<organism evidence="19 20">
    <name type="scientific">Bacteroides nordii</name>
    <dbReference type="NCBI Taxonomy" id="291645"/>
    <lineage>
        <taxon>Bacteria</taxon>
        <taxon>Pseudomonadati</taxon>
        <taxon>Bacteroidota</taxon>
        <taxon>Bacteroidia</taxon>
        <taxon>Bacteroidales</taxon>
        <taxon>Bacteroidaceae</taxon>
        <taxon>Bacteroides</taxon>
    </lineage>
</organism>
<evidence type="ECO:0000256" key="14">
    <source>
        <dbReference type="ARBA" id="ARBA00023288"/>
    </source>
</evidence>
<dbReference type="PANTHER" id="PTHR33619">
    <property type="entry name" value="POLYSACCHARIDE EXPORT PROTEIN GFCE-RELATED"/>
    <property type="match status" value="1"/>
</dbReference>
<keyword evidence="8" id="KW-0625">Polysaccharide transport</keyword>
<dbReference type="InterPro" id="IPR003715">
    <property type="entry name" value="Poly_export_N"/>
</dbReference>
<keyword evidence="6" id="KW-0812">Transmembrane</keyword>
<evidence type="ECO:0000313" key="19">
    <source>
        <dbReference type="EMBL" id="RHB28698.1"/>
    </source>
</evidence>
<dbReference type="RefSeq" id="WP_122202377.1">
    <property type="nucleotide sequence ID" value="NZ_CABJFV010000038.1"/>
</dbReference>
<dbReference type="InterPro" id="IPR019554">
    <property type="entry name" value="Soluble_ligand-bd"/>
</dbReference>
<gene>
    <name evidence="19" type="ORF">DW888_20460</name>
</gene>
<dbReference type="Pfam" id="PF22461">
    <property type="entry name" value="SLBB_2"/>
    <property type="match status" value="1"/>
</dbReference>
<dbReference type="Proteomes" id="UP000284379">
    <property type="component" value="Unassembled WGS sequence"/>
</dbReference>
<proteinExistence type="inferred from homology"/>
<dbReference type="GO" id="GO:0015159">
    <property type="term" value="F:polysaccharide transmembrane transporter activity"/>
    <property type="evidence" value="ECO:0007669"/>
    <property type="project" value="InterPro"/>
</dbReference>
<dbReference type="GO" id="GO:0006811">
    <property type="term" value="P:monoatomic ion transport"/>
    <property type="evidence" value="ECO:0007669"/>
    <property type="project" value="UniProtKB-KW"/>
</dbReference>
<dbReference type="AlphaFoldDB" id="A0A413V555"/>
<keyword evidence="11" id="KW-0472">Membrane</keyword>
<dbReference type="Gene3D" id="3.10.560.10">
    <property type="entry name" value="Outer membrane lipoprotein wza domain like"/>
    <property type="match status" value="6"/>
</dbReference>
<evidence type="ECO:0000259" key="18">
    <source>
        <dbReference type="Pfam" id="PF22461"/>
    </source>
</evidence>
<reference evidence="19 20" key="1">
    <citation type="submission" date="2018-08" db="EMBL/GenBank/DDBJ databases">
        <title>A genome reference for cultivated species of the human gut microbiota.</title>
        <authorList>
            <person name="Zou Y."/>
            <person name="Xue W."/>
            <person name="Luo G."/>
        </authorList>
    </citation>
    <scope>NUCLEOTIDE SEQUENCE [LARGE SCALE GENOMIC DNA]</scope>
    <source>
        <strain evidence="19 20">AM40-30BH</strain>
    </source>
</reference>
<evidence type="ECO:0000256" key="10">
    <source>
        <dbReference type="ARBA" id="ARBA00023114"/>
    </source>
</evidence>
<keyword evidence="13" id="KW-0998">Cell outer membrane</keyword>
<dbReference type="PANTHER" id="PTHR33619:SF3">
    <property type="entry name" value="POLYSACCHARIDE EXPORT PROTEIN GFCE-RELATED"/>
    <property type="match status" value="1"/>
</dbReference>
<keyword evidence="7 15" id="KW-0732">Signal</keyword>
<dbReference type="GO" id="GO:0009279">
    <property type="term" value="C:cell outer membrane"/>
    <property type="evidence" value="ECO:0007669"/>
    <property type="project" value="UniProtKB-SubCell"/>
</dbReference>
<evidence type="ECO:0000256" key="4">
    <source>
        <dbReference type="ARBA" id="ARBA00022452"/>
    </source>
</evidence>
<comment type="similarity">
    <text evidence="2">Belongs to the BexD/CtrA/VexA family.</text>
</comment>
<keyword evidence="14" id="KW-0449">Lipoprotein</keyword>
<keyword evidence="4" id="KW-1134">Transmembrane beta strand</keyword>
<name>A0A413V555_9BACE</name>
<dbReference type="Pfam" id="PF10531">
    <property type="entry name" value="SLBB"/>
    <property type="match status" value="4"/>
</dbReference>
<dbReference type="InterPro" id="IPR049712">
    <property type="entry name" value="Poly_export"/>
</dbReference>
<feature type="domain" description="Polysaccharide export protein N-terminal" evidence="16">
    <location>
        <begin position="142"/>
        <end position="208"/>
    </location>
</feature>
<feature type="domain" description="Soluble ligand binding" evidence="17">
    <location>
        <begin position="586"/>
        <end position="636"/>
    </location>
</feature>
<dbReference type="InterPro" id="IPR054765">
    <property type="entry name" value="SLBB_dom"/>
</dbReference>